<dbReference type="GO" id="GO:0003688">
    <property type="term" value="F:DNA replication origin binding"/>
    <property type="evidence" value="ECO:0007669"/>
    <property type="project" value="InterPro"/>
</dbReference>
<keyword evidence="4" id="KW-1185">Reference proteome</keyword>
<feature type="region of interest" description="Disordered" evidence="1">
    <location>
        <begin position="856"/>
        <end position="902"/>
    </location>
</feature>
<dbReference type="GO" id="GO:0006260">
    <property type="term" value="P:DNA replication"/>
    <property type="evidence" value="ECO:0007669"/>
    <property type="project" value="InterPro"/>
</dbReference>
<evidence type="ECO:0000313" key="3">
    <source>
        <dbReference type="EMBL" id="GAQ86180.1"/>
    </source>
</evidence>
<feature type="region of interest" description="Disordered" evidence="1">
    <location>
        <begin position="768"/>
        <end position="828"/>
    </location>
</feature>
<protein>
    <recommendedName>
        <fullName evidence="2">Replication origin-binding protein domain-containing protein</fullName>
    </recommendedName>
</protein>
<accession>A0A1Y1I5E9</accession>
<proteinExistence type="predicted"/>
<dbReference type="Pfam" id="PF02399">
    <property type="entry name" value="Herpes_ori_bp"/>
    <property type="match status" value="1"/>
</dbReference>
<gene>
    <name evidence="3" type="ORF">KFL_002740180</name>
</gene>
<dbReference type="InterPro" id="IPR003450">
    <property type="entry name" value="Replication_origin-bd"/>
</dbReference>
<sequence>MQQHASLFNHEAQVVLHSPSQKLDELGRPIPYRSFASYPSWEIAEPHLQGHKHVFEIVRHGFPCKPYLDIDGKDGHPFRTGADGVREQMSTEAVIRALEEWISSRFESDYGLTLPSKSFVWLTSGNQTKFSLHLVISTPSPQFVFASNLEDGAKHLAERLKEKIKPWSPDLAAMIDLSVYSKDRDWRAPGCSKVEKPESTLQFINLAHTWRDGLVTWLEPPRARQVIKLPCVVPAGLPRALRAPQGPRALTELGAQGERYTDFVRERMLVLLREKLHPTAYREGPDRYNYTDRLEPCYTGRLHDNNQNLTLHLGPDGNRIFALCFSVNPEGGHTSDTCRSKAFFLGNLYEEEETFRAGAVVIDVPFLQRNKDASSPEKLAAVEAGRSAPTDELKLNAVIDQWLGSPPSLGGDWVPEFPLLSIRSTVGTNKTGLTSHLIYHELNGAHPGRPPTILFISYRVAQAKDLKERFPGFRNYLDLKADFQHQRWDSPDRQWSLTALQNRQLFPHIVVQVDSLLQLRPHGFGPVPPFDLVVVDEIASILAHLSSSTLRRGQETSEFLLELIPNARRVLALDDGYAQREHDFFEMAGLRRKLVINDRGAAVPRTYRVCSDANAWQAQLLEDLRQGRNVAVASMSSNAINSIRERVLELGLLEERDILVHTALSSGDDMRKLENVGMHWKVRLLMYSPSIEAGVNFDHDWFHAMYLYMCLKSTTARALWQASLRVRRVERPLILCYAQGGISLLVEDAVYVPFESLGLPFEQAAASRGGLSSERTVAEPPEAVRRPEEACPSAQPGDNENQERTGTEALVESDPLKEAGPSAQPGDGRIKMRMAAEASDAAPGALGEFAQPEVGELEEGTELEDPEAAPGASREAGTIGVGPATELQESRPAPTRKGMFRPPRPVYLRETLAYLSFCDTKRTELMRTVKVRAQDVGPVHIRDHDFLRTLAHTEVERRNSNTRFVHEFRAQIAKAGHTLEIVLPKEEGASTRLLPSTFDLQRLFSARALRADEYSELREKRNFGRDEGDEKLAVARYECLKFYGLKQVSSWTDFSDFFVTLACKRVKQPFYGELTFLLKVLVDQNFEEGGHGKVMHDRLMAKVAREVIKAMGLEHPFDTNPTRSLKKDGLRDALLQTAFFKREADSIAGKWASELFGGIKFPPRNEEWTGERLQDALNKLWGRMGLQVRLREVKGSRGRYKKGVSRAGKKDHTLVLDADGVDRMGKLAKLQFREVHIWWKHRLELEPRVREFLDSVDVSSFDPLLARPSGHPLLAEVTDPEPDPVVKCELSIPAPRRSNES</sequence>
<dbReference type="Proteomes" id="UP000054558">
    <property type="component" value="Unassembled WGS sequence"/>
</dbReference>
<reference evidence="3 4" key="1">
    <citation type="journal article" date="2014" name="Nat. Commun.">
        <title>Klebsormidium flaccidum genome reveals primary factors for plant terrestrial adaptation.</title>
        <authorList>
            <person name="Hori K."/>
            <person name="Maruyama F."/>
            <person name="Fujisawa T."/>
            <person name="Togashi T."/>
            <person name="Yamamoto N."/>
            <person name="Seo M."/>
            <person name="Sato S."/>
            <person name="Yamada T."/>
            <person name="Mori H."/>
            <person name="Tajima N."/>
            <person name="Moriyama T."/>
            <person name="Ikeuchi M."/>
            <person name="Watanabe M."/>
            <person name="Wada H."/>
            <person name="Kobayashi K."/>
            <person name="Saito M."/>
            <person name="Masuda T."/>
            <person name="Sasaki-Sekimoto Y."/>
            <person name="Mashiguchi K."/>
            <person name="Awai K."/>
            <person name="Shimojima M."/>
            <person name="Masuda S."/>
            <person name="Iwai M."/>
            <person name="Nobusawa T."/>
            <person name="Narise T."/>
            <person name="Kondo S."/>
            <person name="Saito H."/>
            <person name="Sato R."/>
            <person name="Murakawa M."/>
            <person name="Ihara Y."/>
            <person name="Oshima-Yamada Y."/>
            <person name="Ohtaka K."/>
            <person name="Satoh M."/>
            <person name="Sonobe K."/>
            <person name="Ishii M."/>
            <person name="Ohtani R."/>
            <person name="Kanamori-Sato M."/>
            <person name="Honoki R."/>
            <person name="Miyazaki D."/>
            <person name="Mochizuki H."/>
            <person name="Umetsu J."/>
            <person name="Higashi K."/>
            <person name="Shibata D."/>
            <person name="Kamiya Y."/>
            <person name="Sato N."/>
            <person name="Nakamura Y."/>
            <person name="Tabata S."/>
            <person name="Ida S."/>
            <person name="Kurokawa K."/>
            <person name="Ohta H."/>
        </authorList>
    </citation>
    <scope>NUCLEOTIDE SEQUENCE [LARGE SCALE GENOMIC DNA]</scope>
    <source>
        <strain evidence="3 4">NIES-2285</strain>
    </source>
</reference>
<dbReference type="EMBL" id="DF237223">
    <property type="protein sequence ID" value="GAQ86180.1"/>
    <property type="molecule type" value="Genomic_DNA"/>
</dbReference>
<evidence type="ECO:0000313" key="4">
    <source>
        <dbReference type="Proteomes" id="UP000054558"/>
    </source>
</evidence>
<evidence type="ECO:0000256" key="1">
    <source>
        <dbReference type="SAM" id="MobiDB-lite"/>
    </source>
</evidence>
<organism evidence="3 4">
    <name type="scientific">Klebsormidium nitens</name>
    <name type="common">Green alga</name>
    <name type="synonym">Ulothrix nitens</name>
    <dbReference type="NCBI Taxonomy" id="105231"/>
    <lineage>
        <taxon>Eukaryota</taxon>
        <taxon>Viridiplantae</taxon>
        <taxon>Streptophyta</taxon>
        <taxon>Klebsormidiophyceae</taxon>
        <taxon>Klebsormidiales</taxon>
        <taxon>Klebsormidiaceae</taxon>
        <taxon>Klebsormidium</taxon>
    </lineage>
</organism>
<evidence type="ECO:0000259" key="2">
    <source>
        <dbReference type="Pfam" id="PF02399"/>
    </source>
</evidence>
<feature type="domain" description="Replication origin-binding protein" evidence="2">
    <location>
        <begin position="503"/>
        <end position="583"/>
    </location>
</feature>
<dbReference type="OrthoDB" id="2373574at2759"/>
<name>A0A1Y1I5E9_KLENI</name>
<dbReference type="GO" id="GO:0005524">
    <property type="term" value="F:ATP binding"/>
    <property type="evidence" value="ECO:0007669"/>
    <property type="project" value="InterPro"/>
</dbReference>
<feature type="compositionally biased region" description="Acidic residues" evidence="1">
    <location>
        <begin position="856"/>
        <end position="867"/>
    </location>
</feature>